<protein>
    <submittedName>
        <fullName evidence="1">Uncharacterized protein</fullName>
    </submittedName>
</protein>
<comment type="caution">
    <text evidence="1">The sequence shown here is derived from an EMBL/GenBank/DDBJ whole genome shotgun (WGS) entry which is preliminary data.</text>
</comment>
<dbReference type="Proteomes" id="UP000831701">
    <property type="component" value="Chromosome 3"/>
</dbReference>
<name>A0ACB8X340_9TELE</name>
<organism evidence="1 2">
    <name type="scientific">Scortum barcoo</name>
    <name type="common">barcoo grunter</name>
    <dbReference type="NCBI Taxonomy" id="214431"/>
    <lineage>
        <taxon>Eukaryota</taxon>
        <taxon>Metazoa</taxon>
        <taxon>Chordata</taxon>
        <taxon>Craniata</taxon>
        <taxon>Vertebrata</taxon>
        <taxon>Euteleostomi</taxon>
        <taxon>Actinopterygii</taxon>
        <taxon>Neopterygii</taxon>
        <taxon>Teleostei</taxon>
        <taxon>Neoteleostei</taxon>
        <taxon>Acanthomorphata</taxon>
        <taxon>Eupercaria</taxon>
        <taxon>Centrarchiformes</taxon>
        <taxon>Terapontoidei</taxon>
        <taxon>Terapontidae</taxon>
        <taxon>Scortum</taxon>
    </lineage>
</organism>
<dbReference type="EMBL" id="CM041533">
    <property type="protein sequence ID" value="KAI3374290.1"/>
    <property type="molecule type" value="Genomic_DNA"/>
</dbReference>
<evidence type="ECO:0000313" key="2">
    <source>
        <dbReference type="Proteomes" id="UP000831701"/>
    </source>
</evidence>
<gene>
    <name evidence="1" type="ORF">L3Q82_005949</name>
</gene>
<keyword evidence="2" id="KW-1185">Reference proteome</keyword>
<accession>A0ACB8X340</accession>
<reference evidence="1" key="1">
    <citation type="submission" date="2022-04" db="EMBL/GenBank/DDBJ databases">
        <title>Jade perch genome.</title>
        <authorList>
            <person name="Chao B."/>
        </authorList>
    </citation>
    <scope>NUCLEOTIDE SEQUENCE</scope>
    <source>
        <strain evidence="1">CB-2022</strain>
    </source>
</reference>
<sequence length="1671" mass="189175">MRMGVWVVVVVVEVRSSVGVPGDPVRVGVGMAHRYLRLSVGCRNLLRLLLPSNSPRGLEHFGNEYRISVAYINKALSWPAIKADDGEALNALALFLTSCNNAMTDSEYMEELDNVANMRVIVSKLPYKLKEKWRSVAFDLEEQKARRPKFKDLVKFINTQAKVVLHPLFGDIKDNSKREAKPAVNLSSGRKSDKTVFTTTATPVDRQTGVNTEPKPSKMGSSGSVSAFTKPCLFCKNEHNMAQCKKLKKSLHKEKLDFLRTKGLCFSCLKKGHMSKFCDEKLNCEVCSLTHPTVLHITIKDKPIGNEETSVNDEKHHAVSGFVDTESKLCSGNGAGCTDSILAIVPVQVKAKKGSKVVTSYAFLDPGSTATFCTEELMNELNLHGKKTDILLTTMGQQRTVSSHIVTSLEVSSLDSYDFIEIPEAFSQVTIPANKKNIPRQEDVDKWPHLERVQIPTIQAEIGLLIGTNVPKAMEPEEVIRSINDGPYAIKTLLGWTVNGPLRENSCDATRNAVAYVNRISVAKLDEMWNQQFKYDFPECIREELEMSREDLQFMDSVSQSARVINGHYCIGLPLKNKEQKVPNNRVMAEQRALNLKKRLLKNPSFCAEYIAFMSDMISKGYAVKVPDKDINRSDGKVWYIPHHGVYHPKKHELRIVFDCGASYQGFTINKQLLQGPNLTSTLIGVLTRFCHEPVAVMADVEAMFHQVLVPPEDADLLRFLWWPEGDISKDLVEYRMAVHLFGATSSPSCASYALRRSAEDNKEMFDATVVNTVLHNFYVDDCLKSVSSDEEAVSLFHNLKALLQKGGFNLTKWISNSRKTLAAIPDKDWAKEVKDLDLDQDSLPLERALGVQWCVQSDCFQFKITIHDKPPTRRNILSVVSSVYDPLGILAPVILPAKRILQELCRLKLSWDDNVPACYVQQWSDWKESLQLLSGFKMDRCFKPANFGCTTLAQLHHFCDASEDGYGTVTYLVQKNSDNQVHCAFIMGKARVAPLKHTTIPRLELTAATMAVHIDRMLKGELQMQLADSVFWTDSTAVLKYINNETTRFRTFVANRVSEILKCSDVSQWRHVGTHFNPADFASRGQKVSSFLKNKAWIFGPNFLTEPADCWPGNLDHLNELNTTDPELKKSATVNVLSVKEKRNAMEDLIEHYSSWVRLKRAVAWILKIKHTLLSLSKRRKLHVPDKKQKTHELDKLMTSQRISPSKVNLTVDELKEAELEIMRHCQRRTFGEEISALQNNEPVKKTSHIYKLNPLLQDGILRVGGRLSRTAMPEESKHPAIMDKNLRVSELILHAIHEEVGHSGRQQKMADLPRSRVIPDEPPFTRTGVDYFGPFDVKRGRATVKKYGVIFTCLTIRAVHIEIAASLDTDSFINALRRFIARRGQVMELRSDNGINFVGAERELKKGVQEWNISRIENNLTQQGIKWIFNPPTASHHGGVWERLIRSIRKILHATLKTQRLNEEGLQTFLCEAEAIINSRPITTPSSDPNDLEALTPNHLLLLKTKPSLPPGLFQKDDLYARRRWRQVQYMADLFWKRWTREYLPELQKRQKWLRVSRNFMPGDIVLIVDETAPRNSWIMGKIIRSIPDEHGLVGGDLSFHLSNMSLLASSMAKAIMFLHCRVGQRSCGTTPNIAIMAIGSMDIPSSNNKWFWLPLLDSQCPLLFQLQR</sequence>
<evidence type="ECO:0000313" key="1">
    <source>
        <dbReference type="EMBL" id="KAI3374290.1"/>
    </source>
</evidence>
<proteinExistence type="predicted"/>